<dbReference type="Proteomes" id="UP000630864">
    <property type="component" value="Unassembled WGS sequence"/>
</dbReference>
<feature type="transmembrane region" description="Helical" evidence="1">
    <location>
        <begin position="50"/>
        <end position="69"/>
    </location>
</feature>
<feature type="transmembrane region" description="Helical" evidence="1">
    <location>
        <begin position="89"/>
        <end position="109"/>
    </location>
</feature>
<keyword evidence="1" id="KW-0472">Membrane</keyword>
<proteinExistence type="predicted"/>
<evidence type="ECO:0000313" key="2">
    <source>
        <dbReference type="EMBL" id="GFZ62121.1"/>
    </source>
</evidence>
<reference evidence="2" key="1">
    <citation type="submission" date="2020-09" db="EMBL/GenBank/DDBJ databases">
        <title>Pseudomonas syringae pv. eriobotryae genome sequence causing loquat canker disease.</title>
        <authorList>
            <person name="Fukuda S."/>
            <person name="Tashiro H."/>
            <person name="Nagano Y."/>
        </authorList>
    </citation>
    <scope>NUCLEOTIDE SEQUENCE</scope>
    <source>
        <strain evidence="2">AM001</strain>
    </source>
</reference>
<protein>
    <recommendedName>
        <fullName evidence="4">Phage abortive infection protein</fullName>
    </recommendedName>
</protein>
<sequence length="410" mass="46464">MCPVFCGEVANSRFSELPVETYEACGWSSLLVACADQNLGREAGVSLKKIAWLFGVPMVLFAGIVFYLYGHNLGDISHLHEPWSSFGSLLSGVFTLVGAGATVGTLLYLSHQNKEMQKVTQAQLDTLTFERYINHRKLFTDHLNELVATQKNLFAFRDPSHLYNSIFTMNSPHHCEFSVPPTYDENGDGRNHVGLLYRKLERIKSALDLAQPDADDVNQLIHDLIDLSYDLLMIEPVGNRRVGDVVFMDSVYGFNIFALNEFIDPAVKIANMIFRFTNNPVIDGQLIQGNSFFIKEAFLKTFFPERKKIPLNVFNNIAGLSTFVWVYIIAQKMHVDNEPFLPSSVKLLRSKLFSVDSVNELAEKENFDDVLNSCIHELKRKLSGMTHKDEHFIQAMEFDSRLRGLIDHNA</sequence>
<comment type="caution">
    <text evidence="2">The sequence shown here is derived from an EMBL/GenBank/DDBJ whole genome shotgun (WGS) entry which is preliminary data.</text>
</comment>
<evidence type="ECO:0008006" key="4">
    <source>
        <dbReference type="Google" id="ProtNLM"/>
    </source>
</evidence>
<keyword evidence="1" id="KW-1133">Transmembrane helix</keyword>
<organism evidence="2 3">
    <name type="scientific">Pseudomonas amygdali pv. eriobotryae</name>
    <dbReference type="NCBI Taxonomy" id="129137"/>
    <lineage>
        <taxon>Bacteria</taxon>
        <taxon>Pseudomonadati</taxon>
        <taxon>Pseudomonadota</taxon>
        <taxon>Gammaproteobacteria</taxon>
        <taxon>Pseudomonadales</taxon>
        <taxon>Pseudomonadaceae</taxon>
        <taxon>Pseudomonas</taxon>
        <taxon>Pseudomonas amygdali</taxon>
    </lineage>
</organism>
<name>A0A9P3EE34_PSEA0</name>
<evidence type="ECO:0000256" key="1">
    <source>
        <dbReference type="SAM" id="Phobius"/>
    </source>
</evidence>
<gene>
    <name evidence="2" type="ORF">PSE10A_46320</name>
</gene>
<keyword evidence="1" id="KW-0812">Transmembrane</keyword>
<dbReference type="EMBL" id="BMZW01000035">
    <property type="protein sequence ID" value="GFZ62121.1"/>
    <property type="molecule type" value="Genomic_DNA"/>
</dbReference>
<evidence type="ECO:0000313" key="3">
    <source>
        <dbReference type="Proteomes" id="UP000630864"/>
    </source>
</evidence>
<accession>A0A9P3EE34</accession>
<dbReference type="AlphaFoldDB" id="A0A9P3EE34"/>
<feature type="transmembrane region" description="Helical" evidence="1">
    <location>
        <begin position="309"/>
        <end position="330"/>
    </location>
</feature>